<accession>A0A160P4R1</accession>
<dbReference type="Pfam" id="PF18966">
    <property type="entry name" value="Lipoprotein_23"/>
    <property type="match status" value="1"/>
</dbReference>
<name>A0A160P4R1_STRLU</name>
<organism evidence="2 3">
    <name type="scientific">Streptomyces laurentii</name>
    <dbReference type="NCBI Taxonomy" id="39478"/>
    <lineage>
        <taxon>Bacteria</taxon>
        <taxon>Bacillati</taxon>
        <taxon>Actinomycetota</taxon>
        <taxon>Actinomycetes</taxon>
        <taxon>Kitasatosporales</taxon>
        <taxon>Streptomycetaceae</taxon>
        <taxon>Streptomyces</taxon>
    </lineage>
</organism>
<dbReference type="KEGG" id="slau:SLA_4897"/>
<sequence>MPDRSIRAAVAPAAFALLTAGLLTACGTDTAADTPAAGTPATTKAPASAAPAAPAVKAAGSLGGPKTACELPVSFTLATDWEPKAVEVPEDSEFAELARKGPATMRCEVDAKPAGHIGFLRVWTAPKGTTARAALEGFVGAEQKPSDIVYRDVKGGALPAVEVTYALPDLDDGTMPRRAFAVDSPQGAVIVHLGGLDSQEHRETLPAYELARTSVTLP</sequence>
<evidence type="ECO:0000256" key="1">
    <source>
        <dbReference type="SAM" id="SignalP"/>
    </source>
</evidence>
<evidence type="ECO:0008006" key="4">
    <source>
        <dbReference type="Google" id="ProtNLM"/>
    </source>
</evidence>
<proteinExistence type="predicted"/>
<feature type="chain" id="PRO_5007819174" description="Lipoprotein" evidence="1">
    <location>
        <begin position="32"/>
        <end position="218"/>
    </location>
</feature>
<dbReference type="Proteomes" id="UP000217676">
    <property type="component" value="Chromosome"/>
</dbReference>
<evidence type="ECO:0000313" key="2">
    <source>
        <dbReference type="EMBL" id="BAU85781.1"/>
    </source>
</evidence>
<reference evidence="2 3" key="1">
    <citation type="journal article" date="2016" name="Genome Announc.">
        <title>Complete Genome Sequence of Thiostrepton-Producing Streptomyces laurentii ATCC 31255.</title>
        <authorList>
            <person name="Doi K."/>
            <person name="Fujino Y."/>
            <person name="Nagayoshi Y."/>
            <person name="Ohshima T."/>
            <person name="Ogata S."/>
        </authorList>
    </citation>
    <scope>NUCLEOTIDE SEQUENCE [LARGE SCALE GENOMIC DNA]</scope>
    <source>
        <strain evidence="2 3">ATCC 31255</strain>
    </source>
</reference>
<protein>
    <recommendedName>
        <fullName evidence="4">Lipoprotein</fullName>
    </recommendedName>
</protein>
<keyword evidence="3" id="KW-1185">Reference proteome</keyword>
<dbReference type="InterPro" id="IPR044058">
    <property type="entry name" value="Lipoprotein_23"/>
</dbReference>
<dbReference type="AlphaFoldDB" id="A0A160P4R1"/>
<dbReference type="PROSITE" id="PS51257">
    <property type="entry name" value="PROKAR_LIPOPROTEIN"/>
    <property type="match status" value="1"/>
</dbReference>
<feature type="signal peptide" evidence="1">
    <location>
        <begin position="1"/>
        <end position="31"/>
    </location>
</feature>
<gene>
    <name evidence="2" type="ORF">SLA_4897</name>
</gene>
<evidence type="ECO:0000313" key="3">
    <source>
        <dbReference type="Proteomes" id="UP000217676"/>
    </source>
</evidence>
<keyword evidence="1" id="KW-0732">Signal</keyword>
<dbReference type="EMBL" id="AP017424">
    <property type="protein sequence ID" value="BAU85781.1"/>
    <property type="molecule type" value="Genomic_DNA"/>
</dbReference>